<organism evidence="1 2">
    <name type="scientific">Roseobacter insulae</name>
    <dbReference type="NCBI Taxonomy" id="2859783"/>
    <lineage>
        <taxon>Bacteria</taxon>
        <taxon>Pseudomonadati</taxon>
        <taxon>Pseudomonadota</taxon>
        <taxon>Alphaproteobacteria</taxon>
        <taxon>Rhodobacterales</taxon>
        <taxon>Roseobacteraceae</taxon>
        <taxon>Roseobacter</taxon>
    </lineage>
</organism>
<evidence type="ECO:0000313" key="2">
    <source>
        <dbReference type="Proteomes" id="UP001138661"/>
    </source>
</evidence>
<name>A0A9X1JZB4_9RHOB</name>
<evidence type="ECO:0000313" key="1">
    <source>
        <dbReference type="EMBL" id="MBW4709186.1"/>
    </source>
</evidence>
<sequence length="233" mass="25329">MYLTKTELSELIAQPDEDDEAVFDALVSTILERSEQPFSDSAKKQIRAALLNPEFGYVEDFRNARLMGTILQTAATQAGRTKKSTNVLLQQLAHGPMTDAAADMGLDLDHVLSIQGSASRMMQGVSKAAMANQVDAVTMVINAFSSWISPLSPLVTFTLTLQSGTSDTLVDHAFPNNRSWKRGGKSNAKGVAKMKLKPQTYIFRGIYKGAPKPVLDHTKIPVSHSNNSNSVAF</sequence>
<proteinExistence type="predicted"/>
<gene>
    <name evidence="1" type="ORF">KX928_15445</name>
</gene>
<comment type="caution">
    <text evidence="1">The sequence shown here is derived from an EMBL/GenBank/DDBJ whole genome shotgun (WGS) entry which is preliminary data.</text>
</comment>
<keyword evidence="2" id="KW-1185">Reference proteome</keyword>
<reference evidence="1" key="1">
    <citation type="submission" date="2021-07" db="EMBL/GenBank/DDBJ databases">
        <title>Roseobacter insulae sp. nov., isolated from a tidal flat.</title>
        <authorList>
            <person name="Park S."/>
            <person name="Yoon J.-H."/>
        </authorList>
    </citation>
    <scope>NUCLEOTIDE SEQUENCE</scope>
    <source>
        <strain evidence="1">YSTF-M11</strain>
    </source>
</reference>
<dbReference type="Proteomes" id="UP001138661">
    <property type="component" value="Unassembled WGS sequence"/>
</dbReference>
<protein>
    <submittedName>
        <fullName evidence="1">Uncharacterized protein</fullName>
    </submittedName>
</protein>
<dbReference type="AlphaFoldDB" id="A0A9X1JZB4"/>
<dbReference type="EMBL" id="JAHXDN010000004">
    <property type="protein sequence ID" value="MBW4709186.1"/>
    <property type="molecule type" value="Genomic_DNA"/>
</dbReference>
<dbReference type="RefSeq" id="WP_219504447.1">
    <property type="nucleotide sequence ID" value="NZ_JAHXDN010000004.1"/>
</dbReference>
<accession>A0A9X1JZB4</accession>